<reference evidence="1 2" key="1">
    <citation type="submission" date="2019-02" db="EMBL/GenBank/DDBJ databases">
        <title>Deep-cultivation of Planctomycetes and their phenomic and genomic characterization uncovers novel biology.</title>
        <authorList>
            <person name="Wiegand S."/>
            <person name="Jogler M."/>
            <person name="Boedeker C."/>
            <person name="Pinto D."/>
            <person name="Vollmers J."/>
            <person name="Rivas-Marin E."/>
            <person name="Kohn T."/>
            <person name="Peeters S.H."/>
            <person name="Heuer A."/>
            <person name="Rast P."/>
            <person name="Oberbeckmann S."/>
            <person name="Bunk B."/>
            <person name="Jeske O."/>
            <person name="Meyerdierks A."/>
            <person name="Storesund J.E."/>
            <person name="Kallscheuer N."/>
            <person name="Luecker S."/>
            <person name="Lage O.M."/>
            <person name="Pohl T."/>
            <person name="Merkel B.J."/>
            <person name="Hornburger P."/>
            <person name="Mueller R.-W."/>
            <person name="Bruemmer F."/>
            <person name="Labrenz M."/>
            <person name="Spormann A.M."/>
            <person name="Op den Camp H."/>
            <person name="Overmann J."/>
            <person name="Amann R."/>
            <person name="Jetten M.S.M."/>
            <person name="Mascher T."/>
            <person name="Medema M.H."/>
            <person name="Devos D.P."/>
            <person name="Kaster A.-K."/>
            <person name="Ovreas L."/>
            <person name="Rohde M."/>
            <person name="Galperin M.Y."/>
            <person name="Jogler C."/>
        </authorList>
    </citation>
    <scope>NUCLEOTIDE SEQUENCE [LARGE SCALE GENOMIC DNA]</scope>
    <source>
        <strain evidence="1 2">Pan44</strain>
    </source>
</reference>
<proteinExistence type="predicted"/>
<sequence length="255" mass="27930">MLQRRGFLTAMLGILAGCGRPPEPAVPKSVTLTTDGHLTEHDVRVFLEIVSRLPGQKPPAFQPASELDLSFATGAQSLVDRWQAEFRSSSSPQTQARFWKRDTGVRSALSDCGVAPEEFASLLVRLSAAVVRESVDPNVDLAAFGEQADRTIASLCSEFDGLDRNPRLSPSVRNARADLLSAMLKEAVAYREFLRILESISAESVAAVARHRDVLRPLMPATESTLAFEKKLQSQSQILRASHELPARPSTPKKR</sequence>
<gene>
    <name evidence="1" type="ORF">Pan44_11510</name>
</gene>
<dbReference type="Proteomes" id="UP000315700">
    <property type="component" value="Chromosome"/>
</dbReference>
<dbReference type="PROSITE" id="PS51257">
    <property type="entry name" value="PROKAR_LIPOPROTEIN"/>
    <property type="match status" value="1"/>
</dbReference>
<evidence type="ECO:0000313" key="2">
    <source>
        <dbReference type="Proteomes" id="UP000315700"/>
    </source>
</evidence>
<name>A0A517SAM8_9PLAN</name>
<dbReference type="InParanoid" id="A0A517SAM8"/>
<evidence type="ECO:0000313" key="1">
    <source>
        <dbReference type="EMBL" id="QDT53136.1"/>
    </source>
</evidence>
<organism evidence="1 2">
    <name type="scientific">Caulifigura coniformis</name>
    <dbReference type="NCBI Taxonomy" id="2527983"/>
    <lineage>
        <taxon>Bacteria</taxon>
        <taxon>Pseudomonadati</taxon>
        <taxon>Planctomycetota</taxon>
        <taxon>Planctomycetia</taxon>
        <taxon>Planctomycetales</taxon>
        <taxon>Planctomycetaceae</taxon>
        <taxon>Caulifigura</taxon>
    </lineage>
</organism>
<accession>A0A517SAM8</accession>
<dbReference type="EMBL" id="CP036271">
    <property type="protein sequence ID" value="QDT53136.1"/>
    <property type="molecule type" value="Genomic_DNA"/>
</dbReference>
<dbReference type="OrthoDB" id="9839058at2"/>
<dbReference type="RefSeq" id="WP_145028093.1">
    <property type="nucleotide sequence ID" value="NZ_CP036271.1"/>
</dbReference>
<keyword evidence="2" id="KW-1185">Reference proteome</keyword>
<protein>
    <submittedName>
        <fullName evidence="1">Uncharacterized protein</fullName>
    </submittedName>
</protein>
<dbReference type="KEGG" id="ccos:Pan44_11510"/>
<dbReference type="AlphaFoldDB" id="A0A517SAM8"/>